<dbReference type="GO" id="GO:0016787">
    <property type="term" value="F:hydrolase activity"/>
    <property type="evidence" value="ECO:0007669"/>
    <property type="project" value="UniProtKB-KW"/>
</dbReference>
<evidence type="ECO:0000313" key="6">
    <source>
        <dbReference type="Proteomes" id="UP000634004"/>
    </source>
</evidence>
<dbReference type="PANTHER" id="PTHR34698">
    <property type="entry name" value="5-OXOPROLINASE SUBUNIT B"/>
    <property type="match status" value="1"/>
</dbReference>
<dbReference type="SMART" id="SM00796">
    <property type="entry name" value="AHS1"/>
    <property type="match status" value="1"/>
</dbReference>
<feature type="domain" description="Carboxyltransferase" evidence="4">
    <location>
        <begin position="6"/>
        <end position="207"/>
    </location>
</feature>
<proteinExistence type="predicted"/>
<keyword evidence="1" id="KW-0547">Nucleotide-binding</keyword>
<reference evidence="5" key="1">
    <citation type="journal article" date="2014" name="Int. J. Syst. Evol. Microbiol.">
        <title>Complete genome sequence of Corynebacterium casei LMG S-19264T (=DSM 44701T), isolated from a smear-ripened cheese.</title>
        <authorList>
            <consortium name="US DOE Joint Genome Institute (JGI-PGF)"/>
            <person name="Walter F."/>
            <person name="Albersmeier A."/>
            <person name="Kalinowski J."/>
            <person name="Ruckert C."/>
        </authorList>
    </citation>
    <scope>NUCLEOTIDE SEQUENCE</scope>
    <source>
        <strain evidence="5">KCTC 32513</strain>
    </source>
</reference>
<organism evidence="5 6">
    <name type="scientific">Algimonas arctica</name>
    <dbReference type="NCBI Taxonomy" id="1479486"/>
    <lineage>
        <taxon>Bacteria</taxon>
        <taxon>Pseudomonadati</taxon>
        <taxon>Pseudomonadota</taxon>
        <taxon>Alphaproteobacteria</taxon>
        <taxon>Maricaulales</taxon>
        <taxon>Robiginitomaculaceae</taxon>
        <taxon>Algimonas</taxon>
    </lineage>
</organism>
<dbReference type="RefSeq" id="WP_189498896.1">
    <property type="nucleotide sequence ID" value="NZ_BMZH01000011.1"/>
</dbReference>
<dbReference type="SUPFAM" id="SSF50891">
    <property type="entry name" value="Cyclophilin-like"/>
    <property type="match status" value="1"/>
</dbReference>
<evidence type="ECO:0000256" key="2">
    <source>
        <dbReference type="ARBA" id="ARBA00022801"/>
    </source>
</evidence>
<dbReference type="Gene3D" id="2.40.100.10">
    <property type="entry name" value="Cyclophilin-like"/>
    <property type="match status" value="1"/>
</dbReference>
<sequence length="218" mass="23623">MTAITPLIRHYGDNAVLVEWDTAGFNATVSDQVHALAAQLRKTPIFTEVMPGYDSLVVSFDAEDLTLDEVTQQVKTALQADSDICVASESRLVEIPVSYGGAAGPDLAALAERIGKTPQEVIALHSDREYRVCMMGFIPGFAFLSEVDPVLQHPRHATPRAVVPAGSVGIANWQTGIYGLDSPGGWQIIGRTDLDMFDAKRDAPFLVEAGDRIRFVPQ</sequence>
<keyword evidence="3" id="KW-0067">ATP-binding</keyword>
<dbReference type="SUPFAM" id="SSF160467">
    <property type="entry name" value="PH0987 N-terminal domain-like"/>
    <property type="match status" value="1"/>
</dbReference>
<dbReference type="PANTHER" id="PTHR34698:SF2">
    <property type="entry name" value="5-OXOPROLINASE SUBUNIT B"/>
    <property type="match status" value="1"/>
</dbReference>
<name>A0A8J3G2Z5_9PROT</name>
<evidence type="ECO:0000313" key="5">
    <source>
        <dbReference type="EMBL" id="GHB00879.1"/>
    </source>
</evidence>
<evidence type="ECO:0000256" key="1">
    <source>
        <dbReference type="ARBA" id="ARBA00022741"/>
    </source>
</evidence>
<dbReference type="InterPro" id="IPR010016">
    <property type="entry name" value="PxpB"/>
</dbReference>
<keyword evidence="6" id="KW-1185">Reference proteome</keyword>
<dbReference type="InterPro" id="IPR029000">
    <property type="entry name" value="Cyclophilin-like_dom_sf"/>
</dbReference>
<gene>
    <name evidence="5" type="ORF">GCM10009069_24740</name>
</gene>
<dbReference type="NCBIfam" id="TIGR00370">
    <property type="entry name" value="5-oxoprolinase subunit PxpB"/>
    <property type="match status" value="1"/>
</dbReference>
<evidence type="ECO:0000259" key="4">
    <source>
        <dbReference type="SMART" id="SM00796"/>
    </source>
</evidence>
<reference evidence="5" key="2">
    <citation type="submission" date="2020-09" db="EMBL/GenBank/DDBJ databases">
        <authorList>
            <person name="Sun Q."/>
            <person name="Kim S."/>
        </authorList>
    </citation>
    <scope>NUCLEOTIDE SEQUENCE</scope>
    <source>
        <strain evidence="5">KCTC 32513</strain>
    </source>
</reference>
<comment type="caution">
    <text evidence="5">The sequence shown here is derived from an EMBL/GenBank/DDBJ whole genome shotgun (WGS) entry which is preliminary data.</text>
</comment>
<dbReference type="InterPro" id="IPR003833">
    <property type="entry name" value="CT_C_D"/>
</dbReference>
<dbReference type="AlphaFoldDB" id="A0A8J3G2Z5"/>
<dbReference type="Proteomes" id="UP000634004">
    <property type="component" value="Unassembled WGS sequence"/>
</dbReference>
<dbReference type="Gene3D" id="3.30.1360.40">
    <property type="match status" value="1"/>
</dbReference>
<protein>
    <submittedName>
        <fullName evidence="5">Allophanate hydrolase</fullName>
    </submittedName>
</protein>
<dbReference type="Pfam" id="PF02682">
    <property type="entry name" value="CT_C_D"/>
    <property type="match status" value="1"/>
</dbReference>
<accession>A0A8J3G2Z5</accession>
<dbReference type="EMBL" id="BMZH01000011">
    <property type="protein sequence ID" value="GHB00879.1"/>
    <property type="molecule type" value="Genomic_DNA"/>
</dbReference>
<keyword evidence="2 5" id="KW-0378">Hydrolase</keyword>
<evidence type="ECO:0000256" key="3">
    <source>
        <dbReference type="ARBA" id="ARBA00022840"/>
    </source>
</evidence>
<dbReference type="GO" id="GO:0005524">
    <property type="term" value="F:ATP binding"/>
    <property type="evidence" value="ECO:0007669"/>
    <property type="project" value="UniProtKB-KW"/>
</dbReference>